<evidence type="ECO:0000256" key="1">
    <source>
        <dbReference type="SAM" id="MobiDB-lite"/>
    </source>
</evidence>
<feature type="region of interest" description="Disordered" evidence="1">
    <location>
        <begin position="193"/>
        <end position="240"/>
    </location>
</feature>
<feature type="compositionally biased region" description="Basic and acidic residues" evidence="1">
    <location>
        <begin position="224"/>
        <end position="240"/>
    </location>
</feature>
<feature type="region of interest" description="Disordered" evidence="1">
    <location>
        <begin position="92"/>
        <end position="122"/>
    </location>
</feature>
<organism evidence="2 3">
    <name type="scientific">Bifidobacterium longum subsp. infantis</name>
    <dbReference type="NCBI Taxonomy" id="1682"/>
    <lineage>
        <taxon>Bacteria</taxon>
        <taxon>Bacillati</taxon>
        <taxon>Actinomycetota</taxon>
        <taxon>Actinomycetes</taxon>
        <taxon>Bifidobacteriales</taxon>
        <taxon>Bifidobacteriaceae</taxon>
        <taxon>Bifidobacterium</taxon>
    </lineage>
</organism>
<sequence>MKMTVGGGAFSPEEIKYLKSLPAVAEATSKRITYTDDFKRYCVTRYNEGASPVRLFREAGLDSALIGYKRIERCLARWREAQDEILGAEAPEPAEKNSRGGGVSHSKFYRSGTAGTSDTSNEWREAEGAAITAKAGSESDFHVSPERRAIIFPISRKEQNNDLRDLLIVQQIRRIDELERQVDMLEALLHSGRRGSRASSFSLPKRESGERGLSAGNNDVAPADSDKENRSEDHGEDQGE</sequence>
<dbReference type="PATRIC" id="fig|1682.24.peg.377"/>
<dbReference type="Proteomes" id="UP000067206">
    <property type="component" value="Chromosome"/>
</dbReference>
<reference evidence="2 3" key="1">
    <citation type="submission" date="2014-12" db="EMBL/GenBank/DDBJ databases">
        <title>Complete genome sequence of Bifidobacterium longum subsp. infantis BT1.</title>
        <authorList>
            <person name="Kim J.F."/>
            <person name="Kwak M.-J."/>
        </authorList>
    </citation>
    <scope>NUCLEOTIDE SEQUENCE [LARGE SCALE GENOMIC DNA]</scope>
    <source>
        <strain evidence="2 3">BT1</strain>
    </source>
</reference>
<dbReference type="EMBL" id="CP010411">
    <property type="protein sequence ID" value="ALE08453.1"/>
    <property type="molecule type" value="Genomic_DNA"/>
</dbReference>
<accession>A0A0M5KUU3</accession>
<evidence type="ECO:0000313" key="3">
    <source>
        <dbReference type="Proteomes" id="UP000067206"/>
    </source>
</evidence>
<name>A0A0M5KUU3_BIFLI</name>
<proteinExistence type="predicted"/>
<dbReference type="AlphaFoldDB" id="A0A0M5KUU3"/>
<dbReference type="RefSeq" id="WP_235625983.1">
    <property type="nucleotide sequence ID" value="NZ_CP010411.1"/>
</dbReference>
<evidence type="ECO:0000313" key="2">
    <source>
        <dbReference type="EMBL" id="ALE08453.1"/>
    </source>
</evidence>
<protein>
    <submittedName>
        <fullName evidence="2">Uncharacterized protein</fullName>
    </submittedName>
</protein>
<gene>
    <name evidence="2" type="ORF">RY67_384</name>
</gene>